<reference evidence="1" key="2">
    <citation type="journal article" date="2015" name="Fish Shellfish Immunol.">
        <title>Early steps in the European eel (Anguilla anguilla)-Vibrio vulnificus interaction in the gills: Role of the RtxA13 toxin.</title>
        <authorList>
            <person name="Callol A."/>
            <person name="Pajuelo D."/>
            <person name="Ebbesson L."/>
            <person name="Teles M."/>
            <person name="MacKenzie S."/>
            <person name="Amaro C."/>
        </authorList>
    </citation>
    <scope>NUCLEOTIDE SEQUENCE</scope>
</reference>
<dbReference type="EMBL" id="GBXM01061340">
    <property type="protein sequence ID" value="JAH47237.1"/>
    <property type="molecule type" value="Transcribed_RNA"/>
</dbReference>
<protein>
    <submittedName>
        <fullName evidence="1">Uncharacterized protein</fullName>
    </submittedName>
</protein>
<evidence type="ECO:0000313" key="1">
    <source>
        <dbReference type="EMBL" id="JAH47237.1"/>
    </source>
</evidence>
<dbReference type="AlphaFoldDB" id="A0A0E9T184"/>
<name>A0A0E9T184_ANGAN</name>
<sequence>MTEVQTRSFYLFVFIRMFL</sequence>
<reference evidence="1" key="1">
    <citation type="submission" date="2014-11" db="EMBL/GenBank/DDBJ databases">
        <authorList>
            <person name="Amaro Gonzalez C."/>
        </authorList>
    </citation>
    <scope>NUCLEOTIDE SEQUENCE</scope>
</reference>
<accession>A0A0E9T184</accession>
<organism evidence="1">
    <name type="scientific">Anguilla anguilla</name>
    <name type="common">European freshwater eel</name>
    <name type="synonym">Muraena anguilla</name>
    <dbReference type="NCBI Taxonomy" id="7936"/>
    <lineage>
        <taxon>Eukaryota</taxon>
        <taxon>Metazoa</taxon>
        <taxon>Chordata</taxon>
        <taxon>Craniata</taxon>
        <taxon>Vertebrata</taxon>
        <taxon>Euteleostomi</taxon>
        <taxon>Actinopterygii</taxon>
        <taxon>Neopterygii</taxon>
        <taxon>Teleostei</taxon>
        <taxon>Anguilliformes</taxon>
        <taxon>Anguillidae</taxon>
        <taxon>Anguilla</taxon>
    </lineage>
</organism>
<proteinExistence type="predicted"/>